<dbReference type="InterPro" id="IPR023213">
    <property type="entry name" value="CAT-like_dom_sf"/>
</dbReference>
<organism evidence="3 4">
    <name type="scientific">Aquipseudomonas alcaligenes</name>
    <name type="common">Pseudomonas alcaligenes</name>
    <dbReference type="NCBI Taxonomy" id="43263"/>
    <lineage>
        <taxon>Bacteria</taxon>
        <taxon>Pseudomonadati</taxon>
        <taxon>Pseudomonadota</taxon>
        <taxon>Gammaproteobacteria</taxon>
        <taxon>Pseudomonadales</taxon>
        <taxon>Pseudomonadaceae</taxon>
        <taxon>Aquipseudomonas</taxon>
    </lineage>
</organism>
<dbReference type="GO" id="GO:0031177">
    <property type="term" value="F:phosphopantetheine binding"/>
    <property type="evidence" value="ECO:0007669"/>
    <property type="project" value="TreeGrafter"/>
</dbReference>
<dbReference type="GO" id="GO:0005829">
    <property type="term" value="C:cytosol"/>
    <property type="evidence" value="ECO:0007669"/>
    <property type="project" value="TreeGrafter"/>
</dbReference>
<dbReference type="Gene3D" id="3.30.559.30">
    <property type="entry name" value="Nonribosomal peptide synthetase, condensation domain"/>
    <property type="match status" value="1"/>
</dbReference>
<reference evidence="3 4" key="1">
    <citation type="submission" date="2018-09" db="EMBL/GenBank/DDBJ databases">
        <title>Metagenome Assembled Genomes from an Advanced Water Purification Facility.</title>
        <authorList>
            <person name="Stamps B.W."/>
            <person name="Spear J.R."/>
        </authorList>
    </citation>
    <scope>NUCLEOTIDE SEQUENCE [LARGE SCALE GENOMIC DNA]</scope>
    <source>
        <strain evidence="3">Bin_52_1</strain>
    </source>
</reference>
<feature type="non-terminal residue" evidence="3">
    <location>
        <position position="396"/>
    </location>
</feature>
<dbReference type="SUPFAM" id="SSF52777">
    <property type="entry name" value="CoA-dependent acyltransferases"/>
    <property type="match status" value="2"/>
</dbReference>
<dbReference type="Gene3D" id="3.30.559.10">
    <property type="entry name" value="Chloramphenicol acetyltransferase-like domain"/>
    <property type="match status" value="1"/>
</dbReference>
<evidence type="ECO:0000313" key="3">
    <source>
        <dbReference type="EMBL" id="TXI32154.1"/>
    </source>
</evidence>
<dbReference type="GO" id="GO:0009366">
    <property type="term" value="C:enterobactin synthetase complex"/>
    <property type="evidence" value="ECO:0007669"/>
    <property type="project" value="TreeGrafter"/>
</dbReference>
<dbReference type="InterPro" id="IPR001242">
    <property type="entry name" value="Condensation_dom"/>
</dbReference>
<dbReference type="AlphaFoldDB" id="A0A5C7W6K5"/>
<sequence>MAGWRPRLPAPPGRRTAVPDRIPCHAPVAARGGRHAPGRLGHSLRGTVMNAQVPSNLALEWAPLSFAQQRLWFFSRLESGSTAYNIGGVLRFEGRLDMDSLRHGLDQVYSRHAALRTVFREHDGLAQQAVLPTGSMPLEIIELEGGAEQVESLAREFIEADYDLTRGPLVRCALYRLGENSHALAVGMHHIISDAWSVRVLVEEMAEFYRARQQNRQPFMTPQPLQYSEYAVGQREWLDSAAGAQQMAFWRERLGGEQPPLSLTPDYPHNAQAARRAAYRTLRVEPSLVARLSDLAKANGATLFTVLLAALQLQLARLSGQREVRIGVPVAGRAKGFERLVGFFVNTLVLKAEPRPELSVAEWREQARTGLKQAQANQEMPFERLVEELAPSRSLG</sequence>
<evidence type="ECO:0000313" key="4">
    <source>
        <dbReference type="Proteomes" id="UP000321110"/>
    </source>
</evidence>
<evidence type="ECO:0000256" key="1">
    <source>
        <dbReference type="SAM" id="MobiDB-lite"/>
    </source>
</evidence>
<dbReference type="EMBL" id="SSFO01000161">
    <property type="protein sequence ID" value="TXI32154.1"/>
    <property type="molecule type" value="Genomic_DNA"/>
</dbReference>
<proteinExistence type="predicted"/>
<feature type="domain" description="Condensation" evidence="2">
    <location>
        <begin position="62"/>
        <end position="393"/>
    </location>
</feature>
<name>A0A5C7W6K5_AQUAC</name>
<feature type="region of interest" description="Disordered" evidence="1">
    <location>
        <begin position="1"/>
        <end position="20"/>
    </location>
</feature>
<comment type="caution">
    <text evidence="3">The sequence shown here is derived from an EMBL/GenBank/DDBJ whole genome shotgun (WGS) entry which is preliminary data.</text>
</comment>
<dbReference type="GO" id="GO:0047527">
    <property type="term" value="F:2,3-dihydroxybenzoate-serine ligase activity"/>
    <property type="evidence" value="ECO:0007669"/>
    <property type="project" value="TreeGrafter"/>
</dbReference>
<dbReference type="Pfam" id="PF00668">
    <property type="entry name" value="Condensation"/>
    <property type="match status" value="1"/>
</dbReference>
<dbReference type="CDD" id="cd19531">
    <property type="entry name" value="LCL_NRPS-like"/>
    <property type="match status" value="1"/>
</dbReference>
<gene>
    <name evidence="3" type="ORF">E6Q69_09655</name>
</gene>
<dbReference type="GO" id="GO:0043041">
    <property type="term" value="P:amino acid activation for nonribosomal peptide biosynthetic process"/>
    <property type="evidence" value="ECO:0007669"/>
    <property type="project" value="TreeGrafter"/>
</dbReference>
<dbReference type="PANTHER" id="PTHR45527">
    <property type="entry name" value="NONRIBOSOMAL PEPTIDE SYNTHETASE"/>
    <property type="match status" value="1"/>
</dbReference>
<evidence type="ECO:0000259" key="2">
    <source>
        <dbReference type="Pfam" id="PF00668"/>
    </source>
</evidence>
<protein>
    <recommendedName>
        <fullName evidence="2">Condensation domain-containing protein</fullName>
    </recommendedName>
</protein>
<dbReference type="GO" id="GO:0009239">
    <property type="term" value="P:enterobactin biosynthetic process"/>
    <property type="evidence" value="ECO:0007669"/>
    <property type="project" value="TreeGrafter"/>
</dbReference>
<dbReference type="PANTHER" id="PTHR45527:SF1">
    <property type="entry name" value="FATTY ACID SYNTHASE"/>
    <property type="match status" value="1"/>
</dbReference>
<accession>A0A5C7W6K5</accession>
<dbReference type="Proteomes" id="UP000321110">
    <property type="component" value="Unassembled WGS sequence"/>
</dbReference>